<organism evidence="1 2">
    <name type="scientific">Panagrolaimus sp. PS1159</name>
    <dbReference type="NCBI Taxonomy" id="55785"/>
    <lineage>
        <taxon>Eukaryota</taxon>
        <taxon>Metazoa</taxon>
        <taxon>Ecdysozoa</taxon>
        <taxon>Nematoda</taxon>
        <taxon>Chromadorea</taxon>
        <taxon>Rhabditida</taxon>
        <taxon>Tylenchina</taxon>
        <taxon>Panagrolaimomorpha</taxon>
        <taxon>Panagrolaimoidea</taxon>
        <taxon>Panagrolaimidae</taxon>
        <taxon>Panagrolaimus</taxon>
    </lineage>
</organism>
<reference evidence="2" key="1">
    <citation type="submission" date="2022-11" db="UniProtKB">
        <authorList>
            <consortium name="WormBaseParasite"/>
        </authorList>
    </citation>
    <scope>IDENTIFICATION</scope>
</reference>
<accession>A0AC35GUJ3</accession>
<dbReference type="Proteomes" id="UP000887580">
    <property type="component" value="Unplaced"/>
</dbReference>
<sequence length="100" mass="11609">MKTFNANYYTLLHVILCSQHSITVKYSCYTLLSGLQLPCPPSCCQYQLTPFMGSHEQKVWHLNFTCGSSRIASSAYQKWPTFNYYIQCTCSIKKHIHHTH</sequence>
<proteinExistence type="predicted"/>
<evidence type="ECO:0000313" key="1">
    <source>
        <dbReference type="Proteomes" id="UP000887580"/>
    </source>
</evidence>
<protein>
    <submittedName>
        <fullName evidence="2">Secreted protein</fullName>
    </submittedName>
</protein>
<dbReference type="WBParaSite" id="PS1159_v2.g8937.t1">
    <property type="protein sequence ID" value="PS1159_v2.g8937.t1"/>
    <property type="gene ID" value="PS1159_v2.g8937"/>
</dbReference>
<evidence type="ECO:0000313" key="2">
    <source>
        <dbReference type="WBParaSite" id="PS1159_v2.g8937.t1"/>
    </source>
</evidence>
<name>A0AC35GUJ3_9BILA</name>